<dbReference type="PANTHER" id="PTHR43569">
    <property type="entry name" value="AMIDOHYDROLASE"/>
    <property type="match status" value="1"/>
</dbReference>
<dbReference type="GO" id="GO:0016787">
    <property type="term" value="F:hydrolase activity"/>
    <property type="evidence" value="ECO:0007669"/>
    <property type="project" value="InterPro"/>
</dbReference>
<comment type="similarity">
    <text evidence="1">Belongs to the metallo-dependent hydrolases superfamily.</text>
</comment>
<gene>
    <name evidence="3" type="ORF">P167DRAFT_495365</name>
</gene>
<accession>A0A3N4KB41</accession>
<dbReference type="EMBL" id="ML119176">
    <property type="protein sequence ID" value="RPB07734.1"/>
    <property type="molecule type" value="Genomic_DNA"/>
</dbReference>
<evidence type="ECO:0000259" key="2">
    <source>
        <dbReference type="Pfam" id="PF04909"/>
    </source>
</evidence>
<feature type="domain" description="Amidohydrolase-related" evidence="2">
    <location>
        <begin position="213"/>
        <end position="323"/>
    </location>
</feature>
<dbReference type="SUPFAM" id="SSF51556">
    <property type="entry name" value="Metallo-dependent hydrolases"/>
    <property type="match status" value="1"/>
</dbReference>
<dbReference type="InParanoid" id="A0A3N4KB41"/>
<dbReference type="Proteomes" id="UP000277580">
    <property type="component" value="Unassembled WGS sequence"/>
</dbReference>
<dbReference type="Pfam" id="PF04909">
    <property type="entry name" value="Amidohydro_2"/>
    <property type="match status" value="1"/>
</dbReference>
<dbReference type="InterPro" id="IPR006680">
    <property type="entry name" value="Amidohydro-rel"/>
</dbReference>
<evidence type="ECO:0000313" key="3">
    <source>
        <dbReference type="EMBL" id="RPB07734.1"/>
    </source>
</evidence>
<dbReference type="InterPro" id="IPR032466">
    <property type="entry name" value="Metal_Hydrolase"/>
</dbReference>
<protein>
    <recommendedName>
        <fullName evidence="2">Amidohydrolase-related domain-containing protein</fullName>
    </recommendedName>
</protein>
<dbReference type="Gene3D" id="3.20.20.140">
    <property type="entry name" value="Metal-dependent hydrolases"/>
    <property type="match status" value="1"/>
</dbReference>
<sequence length="371" mass="41964">MANLQPPIIDSHIHLFTAEHLPYLAWTSPTNPLHSEHSISEYLASIPETQRDSFKGFVFIETDRVHTEPSQAAIASNDEKALKTSWEWTIEEFNFVYKLSEQNELVRGIVPWAPMNLGVQALERFWSLLELEGESNKRRKEMLKGFRYLVQDKPKGTILKKEFVDSMEWVWRKGLAVEIGVDVRSGGIWQLEEAVLAIESIVKKDVPDNVGSFVINHLCKPPLNTSPADIPSSEIFKGWSGLLTRVASAHPSITMKLSGIFSELPHNSESYLSTHSKESVILDLVSPWVNEVFNIFGSYRVLWGSDWPVCKLGFAEIYADIDAGSAEGAWETWRRLTGVLMKRAGIMEKQSEMVWGGNTVRAYNLSVDRVD</sequence>
<reference evidence="3 4" key="1">
    <citation type="journal article" date="2018" name="Nat. Ecol. Evol.">
        <title>Pezizomycetes genomes reveal the molecular basis of ectomycorrhizal truffle lifestyle.</title>
        <authorList>
            <person name="Murat C."/>
            <person name="Payen T."/>
            <person name="Noel B."/>
            <person name="Kuo A."/>
            <person name="Morin E."/>
            <person name="Chen J."/>
            <person name="Kohler A."/>
            <person name="Krizsan K."/>
            <person name="Balestrini R."/>
            <person name="Da Silva C."/>
            <person name="Montanini B."/>
            <person name="Hainaut M."/>
            <person name="Levati E."/>
            <person name="Barry K.W."/>
            <person name="Belfiori B."/>
            <person name="Cichocki N."/>
            <person name="Clum A."/>
            <person name="Dockter R.B."/>
            <person name="Fauchery L."/>
            <person name="Guy J."/>
            <person name="Iotti M."/>
            <person name="Le Tacon F."/>
            <person name="Lindquist E.A."/>
            <person name="Lipzen A."/>
            <person name="Malagnac F."/>
            <person name="Mello A."/>
            <person name="Molinier V."/>
            <person name="Miyauchi S."/>
            <person name="Poulain J."/>
            <person name="Riccioni C."/>
            <person name="Rubini A."/>
            <person name="Sitrit Y."/>
            <person name="Splivallo R."/>
            <person name="Traeger S."/>
            <person name="Wang M."/>
            <person name="Zifcakova L."/>
            <person name="Wipf D."/>
            <person name="Zambonelli A."/>
            <person name="Paolocci F."/>
            <person name="Nowrousian M."/>
            <person name="Ottonello S."/>
            <person name="Baldrian P."/>
            <person name="Spatafora J.W."/>
            <person name="Henrissat B."/>
            <person name="Nagy L.G."/>
            <person name="Aury J.M."/>
            <person name="Wincker P."/>
            <person name="Grigoriev I.V."/>
            <person name="Bonfante P."/>
            <person name="Martin F.M."/>
        </authorList>
    </citation>
    <scope>NUCLEOTIDE SEQUENCE [LARGE SCALE GENOMIC DNA]</scope>
    <source>
        <strain evidence="3 4">CCBAS932</strain>
    </source>
</reference>
<evidence type="ECO:0000256" key="1">
    <source>
        <dbReference type="ARBA" id="ARBA00038310"/>
    </source>
</evidence>
<organism evidence="3 4">
    <name type="scientific">Morchella conica CCBAS932</name>
    <dbReference type="NCBI Taxonomy" id="1392247"/>
    <lineage>
        <taxon>Eukaryota</taxon>
        <taxon>Fungi</taxon>
        <taxon>Dikarya</taxon>
        <taxon>Ascomycota</taxon>
        <taxon>Pezizomycotina</taxon>
        <taxon>Pezizomycetes</taxon>
        <taxon>Pezizales</taxon>
        <taxon>Morchellaceae</taxon>
        <taxon>Morchella</taxon>
    </lineage>
</organism>
<proteinExistence type="inferred from homology"/>
<keyword evidence="4" id="KW-1185">Reference proteome</keyword>
<dbReference type="AlphaFoldDB" id="A0A3N4KB41"/>
<dbReference type="STRING" id="1392247.A0A3N4KB41"/>
<dbReference type="PANTHER" id="PTHR43569:SF2">
    <property type="entry name" value="AMIDOHYDROLASE-RELATED DOMAIN-CONTAINING PROTEIN"/>
    <property type="match status" value="1"/>
</dbReference>
<dbReference type="InterPro" id="IPR052350">
    <property type="entry name" value="Metallo-dep_Lactonases"/>
</dbReference>
<name>A0A3N4KB41_9PEZI</name>
<dbReference type="OrthoDB" id="2135488at2759"/>
<evidence type="ECO:0000313" key="4">
    <source>
        <dbReference type="Proteomes" id="UP000277580"/>
    </source>
</evidence>